<feature type="transmembrane region" description="Helical" evidence="1">
    <location>
        <begin position="30"/>
        <end position="49"/>
    </location>
</feature>
<keyword evidence="1" id="KW-0812">Transmembrane</keyword>
<keyword evidence="1" id="KW-0472">Membrane</keyword>
<proteinExistence type="predicted"/>
<feature type="transmembrane region" description="Helical" evidence="1">
    <location>
        <begin position="56"/>
        <end position="74"/>
    </location>
</feature>
<keyword evidence="1" id="KW-1133">Transmembrane helix</keyword>
<sequence>MDALLILAGLLLILAGLVWLVIRAFSTSLLWGWASLLPPLTLLFVLLKWRAARQPIGLGALGFIPLIVGLAMLGHQDPQRINEILSLKWLQSEQQGPSELSIKLHGTLNGQPFSPQQGEFIGGVLTLREGHDFYARRELIIRLPESMRNATRIDVLPTDTGPLPEIELNWLLPEQDLPEARLLRNGYTLHADLKPLAPNKFEGELHLVLPPGYKTSLDGHVELYRNGLRYVDGRVDRQFDSNDTVAYVLNDYLQRRFATADVQLDSLPVVSFSQNTLALNASATINGVARQLPVTLRKFPLRGWAVSDDRYPALAQPEATAPEPAITQPLPAALQSSADAPRIDRRENFSLKGLLRSPDRYRNLNLRVTNLQGNTAKGRFIGIDGEGNLQLKRRLNGAGEATFTFSPTDIAEIVLLEP</sequence>
<dbReference type="EMBL" id="LR215729">
    <property type="protein sequence ID" value="VEV99095.1"/>
    <property type="molecule type" value="Genomic_DNA"/>
</dbReference>
<evidence type="ECO:0000256" key="1">
    <source>
        <dbReference type="SAM" id="Phobius"/>
    </source>
</evidence>
<name>A0A653E984_9PSED</name>
<evidence type="ECO:0000313" key="2">
    <source>
        <dbReference type="EMBL" id="VEV99095.1"/>
    </source>
</evidence>
<dbReference type="AlphaFoldDB" id="A0A653E984"/>
<dbReference type="RefSeq" id="WP_150549304.1">
    <property type="nucleotide sequence ID" value="NZ_LR215729.2"/>
</dbReference>
<organism evidence="2">
    <name type="scientific">Pseudomonas marincola</name>
    <dbReference type="NCBI Taxonomy" id="437900"/>
    <lineage>
        <taxon>Bacteria</taxon>
        <taxon>Pseudomonadati</taxon>
        <taxon>Pseudomonadota</taxon>
        <taxon>Gammaproteobacteria</taxon>
        <taxon>Pseudomonadales</taxon>
        <taxon>Pseudomonadaceae</taxon>
        <taxon>Pseudomonas</taxon>
    </lineage>
</organism>
<gene>
    <name evidence="2" type="ORF">PMYSY11_4051</name>
</gene>
<accession>A0A653E984</accession>
<reference evidence="2" key="1">
    <citation type="submission" date="2019-02" db="EMBL/GenBank/DDBJ databases">
        <authorList>
            <consortium name="Genoscope - CEA"/>
            <person name="William W."/>
        </authorList>
    </citation>
    <scope>NUCLEOTIDE SEQUENCE [LARGE SCALE GENOMIC DNA]</scope>
    <source>
        <strain evidence="2">YSy11</strain>
    </source>
</reference>
<protein>
    <submittedName>
        <fullName evidence="2">MFS transporter</fullName>
    </submittedName>
</protein>